<sequence length="254" mass="28411">MPHPNPRFIELFFDVFEHLPRQGPGNRDSAERALRFCRDLPENPTVLDLGCGSGAQTLQLAEMLPGSIVAVDSHVPGIDRLRSAVAARGLAGRVTPLVADFARLDLAPEGFDLVWSEGALYSIGLAEALGVCHRMLRPGGMLVFSDAIWLRPDPPPEVKAGFDSDYPTMGSLDDDLAALRDSGFEVLGHFTLPDEAWWTDFYTPMEQRIHELRQHYADDPEAIAILDELAREPDLHRRYSEYYAYEFFIARRSG</sequence>
<dbReference type="OrthoDB" id="9772751at2"/>
<dbReference type="PANTHER" id="PTHR43464">
    <property type="entry name" value="METHYLTRANSFERASE"/>
    <property type="match status" value="1"/>
</dbReference>
<name>H9UIW7_SPIAZ</name>
<evidence type="ECO:0000313" key="3">
    <source>
        <dbReference type="Proteomes" id="UP000007383"/>
    </source>
</evidence>
<keyword evidence="2" id="KW-0808">Transferase</keyword>
<evidence type="ECO:0000259" key="1">
    <source>
        <dbReference type="Pfam" id="PF13649"/>
    </source>
</evidence>
<dbReference type="CDD" id="cd02440">
    <property type="entry name" value="AdoMet_MTases"/>
    <property type="match status" value="1"/>
</dbReference>
<proteinExistence type="predicted"/>
<feature type="domain" description="Methyltransferase" evidence="1">
    <location>
        <begin position="46"/>
        <end position="140"/>
    </location>
</feature>
<dbReference type="AlphaFoldDB" id="H9UIW7"/>
<protein>
    <submittedName>
        <fullName evidence="2">Methyltransferase, cyclopropane fatty acid synthase</fullName>
    </submittedName>
</protein>
<dbReference type="STRING" id="889378.Spiaf_1394"/>
<dbReference type="RefSeq" id="WP_014455445.1">
    <property type="nucleotide sequence ID" value="NC_017098.1"/>
</dbReference>
<dbReference type="GO" id="GO:0008168">
    <property type="term" value="F:methyltransferase activity"/>
    <property type="evidence" value="ECO:0007669"/>
    <property type="project" value="UniProtKB-KW"/>
</dbReference>
<dbReference type="HOGENOM" id="CLU_073559_0_0_12"/>
<dbReference type="eggNOG" id="COG2226">
    <property type="taxonomic scope" value="Bacteria"/>
</dbReference>
<dbReference type="PANTHER" id="PTHR43464:SF78">
    <property type="entry name" value="SLR1117 PROTEIN"/>
    <property type="match status" value="1"/>
</dbReference>
<organism evidence="2 3">
    <name type="scientific">Spirochaeta africana (strain ATCC 700263 / DSM 8902 / Z-7692)</name>
    <dbReference type="NCBI Taxonomy" id="889378"/>
    <lineage>
        <taxon>Bacteria</taxon>
        <taxon>Pseudomonadati</taxon>
        <taxon>Spirochaetota</taxon>
        <taxon>Spirochaetia</taxon>
        <taxon>Spirochaetales</taxon>
        <taxon>Spirochaetaceae</taxon>
        <taxon>Spirochaeta</taxon>
    </lineage>
</organism>
<dbReference type="SUPFAM" id="SSF53335">
    <property type="entry name" value="S-adenosyl-L-methionine-dependent methyltransferases"/>
    <property type="match status" value="1"/>
</dbReference>
<dbReference type="Gene3D" id="3.40.50.150">
    <property type="entry name" value="Vaccinia Virus protein VP39"/>
    <property type="match status" value="1"/>
</dbReference>
<accession>H9UIW7</accession>
<dbReference type="GO" id="GO:0032259">
    <property type="term" value="P:methylation"/>
    <property type="evidence" value="ECO:0007669"/>
    <property type="project" value="UniProtKB-KW"/>
</dbReference>
<dbReference type="Pfam" id="PF13649">
    <property type="entry name" value="Methyltransf_25"/>
    <property type="match status" value="1"/>
</dbReference>
<dbReference type="EMBL" id="CP003282">
    <property type="protein sequence ID" value="AFG37460.1"/>
    <property type="molecule type" value="Genomic_DNA"/>
</dbReference>
<evidence type="ECO:0000313" key="2">
    <source>
        <dbReference type="EMBL" id="AFG37460.1"/>
    </source>
</evidence>
<dbReference type="InterPro" id="IPR041698">
    <property type="entry name" value="Methyltransf_25"/>
</dbReference>
<keyword evidence="3" id="KW-1185">Reference proteome</keyword>
<dbReference type="PATRIC" id="fig|889378.3.peg.1388"/>
<dbReference type="KEGG" id="sfc:Spiaf_1394"/>
<dbReference type="Proteomes" id="UP000007383">
    <property type="component" value="Chromosome"/>
</dbReference>
<gene>
    <name evidence="2" type="ordered locus">Spiaf_1394</name>
</gene>
<keyword evidence="2" id="KW-0489">Methyltransferase</keyword>
<dbReference type="InterPro" id="IPR029063">
    <property type="entry name" value="SAM-dependent_MTases_sf"/>
</dbReference>
<reference evidence="3" key="1">
    <citation type="journal article" date="2013" name="Stand. Genomic Sci.">
        <title>Complete genome sequence of the halophilic bacterium Spirochaeta africana type strain (Z-7692(T)) from the alkaline Lake Magadi in the East African Rift.</title>
        <authorList>
            <person name="Liolos K."/>
            <person name="Abt B."/>
            <person name="Scheuner C."/>
            <person name="Teshima H."/>
            <person name="Held B."/>
            <person name="Lapidus A."/>
            <person name="Nolan M."/>
            <person name="Lucas S."/>
            <person name="Deshpande S."/>
            <person name="Cheng J.F."/>
            <person name="Tapia R."/>
            <person name="Goodwin L.A."/>
            <person name="Pitluck S."/>
            <person name="Pagani I."/>
            <person name="Ivanova N."/>
            <person name="Mavromatis K."/>
            <person name="Mikhailova N."/>
            <person name="Huntemann M."/>
            <person name="Pati A."/>
            <person name="Chen A."/>
            <person name="Palaniappan K."/>
            <person name="Land M."/>
            <person name="Rohde M."/>
            <person name="Tindall B.J."/>
            <person name="Detter J.C."/>
            <person name="Goker M."/>
            <person name="Bristow J."/>
            <person name="Eisen J.A."/>
            <person name="Markowitz V."/>
            <person name="Hugenholtz P."/>
            <person name="Woyke T."/>
            <person name="Klenk H.P."/>
            <person name="Kyrpides N.C."/>
        </authorList>
    </citation>
    <scope>NUCLEOTIDE SEQUENCE</scope>
    <source>
        <strain evidence="3">ATCC 700263 / DSM 8902 / Z-7692</strain>
    </source>
</reference>